<evidence type="ECO:0000256" key="29">
    <source>
        <dbReference type="SAM" id="Phobius"/>
    </source>
</evidence>
<evidence type="ECO:0000256" key="24">
    <source>
        <dbReference type="ARBA" id="ARBA00034000"/>
    </source>
</evidence>
<comment type="catalytic activity">
    <reaction evidence="24">
        <text>Preferential cleavage: (Ac)2-L-Lys-D-Ala-|-D-Ala. Also transpeptidation of peptidyl-alanyl moieties that are N-acyl substituents of D-alanine.</text>
        <dbReference type="EC" id="3.4.16.4"/>
    </reaction>
</comment>
<comment type="function">
    <text evidence="1">Cell wall formation. Synthesis of cross-linked peptidoglycan from the lipid intermediates. The enzyme has a penicillin-insensitive transglycosylase N-terminal domain (formation of linear glycan strands) and a penicillin-sensitive transpeptidase C-terminal domain (cross-linking of the peptide subunits).</text>
</comment>
<keyword evidence="15" id="KW-0378">Hydrolase</keyword>
<evidence type="ECO:0000256" key="8">
    <source>
        <dbReference type="ARBA" id="ARBA00022475"/>
    </source>
</evidence>
<dbReference type="InterPro" id="IPR036950">
    <property type="entry name" value="PBP_transglycosylase"/>
</dbReference>
<evidence type="ECO:0000256" key="11">
    <source>
        <dbReference type="ARBA" id="ARBA00022670"/>
    </source>
</evidence>
<dbReference type="GO" id="GO:0009252">
    <property type="term" value="P:peptidoglycan biosynthetic process"/>
    <property type="evidence" value="ECO:0007669"/>
    <property type="project" value="UniProtKB-UniPathway"/>
</dbReference>
<dbReference type="InterPro" id="IPR001264">
    <property type="entry name" value="Glyco_trans_51"/>
</dbReference>
<keyword evidence="9" id="KW-0997">Cell inner membrane</keyword>
<keyword evidence="21" id="KW-0046">Antibiotic resistance</keyword>
<evidence type="ECO:0000256" key="12">
    <source>
        <dbReference type="ARBA" id="ARBA00022676"/>
    </source>
</evidence>
<keyword evidence="18" id="KW-0573">Peptidoglycan synthesis</keyword>
<keyword evidence="17" id="KW-0735">Signal-anchor</keyword>
<name>A0A327WWS9_9GAMM</name>
<feature type="domain" description="Penicillin-binding protein OB-like" evidence="32">
    <location>
        <begin position="360"/>
        <end position="459"/>
    </location>
</feature>
<comment type="similarity">
    <text evidence="4">In the C-terminal section; belongs to the transpeptidase family.</text>
</comment>
<evidence type="ECO:0000256" key="9">
    <source>
        <dbReference type="ARBA" id="ARBA00022519"/>
    </source>
</evidence>
<evidence type="ECO:0000256" key="26">
    <source>
        <dbReference type="ARBA" id="ARBA00049902"/>
    </source>
</evidence>
<dbReference type="Pfam" id="PF00905">
    <property type="entry name" value="Transpeptidase"/>
    <property type="match status" value="1"/>
</dbReference>
<dbReference type="NCBIfam" id="TIGR02074">
    <property type="entry name" value="PBP_1a_fam"/>
    <property type="match status" value="1"/>
</dbReference>
<comment type="pathway">
    <text evidence="3">Cell wall biogenesis; peptidoglycan biosynthesis.</text>
</comment>
<dbReference type="EMBL" id="QLMD01000009">
    <property type="protein sequence ID" value="RAJ96380.1"/>
    <property type="molecule type" value="Genomic_DNA"/>
</dbReference>
<evidence type="ECO:0000256" key="13">
    <source>
        <dbReference type="ARBA" id="ARBA00022679"/>
    </source>
</evidence>
<dbReference type="SUPFAM" id="SSF56601">
    <property type="entry name" value="beta-lactamase/transpeptidase-like"/>
    <property type="match status" value="1"/>
</dbReference>
<evidence type="ECO:0000256" key="16">
    <source>
        <dbReference type="ARBA" id="ARBA00022960"/>
    </source>
</evidence>
<dbReference type="InterPro" id="IPR050396">
    <property type="entry name" value="Glycosyltr_51/Transpeptidase"/>
</dbReference>
<proteinExistence type="inferred from homology"/>
<evidence type="ECO:0000256" key="7">
    <source>
        <dbReference type="ARBA" id="ARBA00018638"/>
    </source>
</evidence>
<dbReference type="AlphaFoldDB" id="A0A327WWS9"/>
<evidence type="ECO:0000256" key="4">
    <source>
        <dbReference type="ARBA" id="ARBA00007090"/>
    </source>
</evidence>
<comment type="pathway">
    <text evidence="27">Glycan biosynthesis.</text>
</comment>
<sequence length="858" mass="95384">MGPFLKFIKYLLITIATMTLLAVGSVVALYYYVKPELPSVETLRDVRLQVPMQVFTADGKLISQFGEQRRTPKTLDEIPQQLIDAILATEDSRFYDHFGIDPIGVARAASVLVTTGEIREGASTITMQLARNFFLTRERAWMRKIKEAFIALHIEELLTKDEILELYLNKLALGQRAYGVGAAAEVYYGRELHELTLAEIATIAGLPKGPSILNPISNPQASVERRRVVLRRMLDEGFITQEEYQVAFDAPVTARLHGATIEVSAPYLAEMVRNEMVERFGADEAYTGGYRVYTTVHSEHQLAAERALRENLHAYDERHGYRGPVNRLWGDLRNFEGVRDTSDVRSGLLNPDTMAIPEARGNQPWTSAEISEYLSRQPVYGPLRPAVVTRVGEREADVIVRGGQQVTLNWSAMDWARPYIDERNQGAPPQRASDILTAGDHIWVRRESDESDFKLAQIPGPSSAMVTMHPHNGALAAVVGGYSFQMSQYNRATQAKRQVGSTIKPFIYAAAIEDGYTLATIMNDAPITQWNPGSGSAWRPRNSPEVYDGPIRLRKALARSKNVVSVRLIRSVGVDKTAEFMQRFGFAEQDIPRNESLSLGSASFTPLELTRGFAVFANGGYLVDPHFIARIESLHGDVIEMASPAYTCADCRLQELYEDWWEHELPQAPRVLSEQTAFLISDGLTSTIWGGGSWANQTGWNGTGWRAQSLRNRNIAGKTGTTNDVKDAWFVGYGTGFVTTTWVGFDNLENALGSVTLNSNLGRDRQPIVGSEAGATTALPGWLSFMQAVIGDFSTEPFELPPNVVSVRIDDETGKLSNTSGYTSLFEYFVSGTEPTEFVDTQDNSPRLFEDNDDELFQ</sequence>
<evidence type="ECO:0000256" key="27">
    <source>
        <dbReference type="ARBA" id="ARBA00060592"/>
    </source>
</evidence>
<keyword evidence="20 29" id="KW-0472">Membrane</keyword>
<dbReference type="PANTHER" id="PTHR32282">
    <property type="entry name" value="BINDING PROTEIN TRANSPEPTIDASE, PUTATIVE-RELATED"/>
    <property type="match status" value="1"/>
</dbReference>
<dbReference type="GO" id="GO:0008360">
    <property type="term" value="P:regulation of cell shape"/>
    <property type="evidence" value="ECO:0007669"/>
    <property type="project" value="UniProtKB-KW"/>
</dbReference>
<evidence type="ECO:0000256" key="25">
    <source>
        <dbReference type="ARBA" id="ARBA00044770"/>
    </source>
</evidence>
<keyword evidence="23" id="KW-0961">Cell wall biogenesis/degradation</keyword>
<evidence type="ECO:0000256" key="6">
    <source>
        <dbReference type="ARBA" id="ARBA00012448"/>
    </source>
</evidence>
<dbReference type="Gene3D" id="1.10.3810.10">
    <property type="entry name" value="Biosynthetic peptidoglycan transglycosylase-like"/>
    <property type="match status" value="1"/>
</dbReference>
<evidence type="ECO:0000256" key="5">
    <source>
        <dbReference type="ARBA" id="ARBA00007739"/>
    </source>
</evidence>
<dbReference type="InterPro" id="IPR001460">
    <property type="entry name" value="PCN-bd_Tpept"/>
</dbReference>
<evidence type="ECO:0000256" key="22">
    <source>
        <dbReference type="ARBA" id="ARBA00023268"/>
    </source>
</evidence>
<evidence type="ECO:0000259" key="32">
    <source>
        <dbReference type="Pfam" id="PF17092"/>
    </source>
</evidence>
<keyword evidence="16" id="KW-0133">Cell shape</keyword>
<dbReference type="EC" id="2.4.99.28" evidence="25"/>
<comment type="catalytic activity">
    <reaction evidence="26">
        <text>[GlcNAc-(1-&gt;4)-Mur2Ac(oyl-L-Ala-gamma-D-Glu-L-Lys-D-Ala-D-Ala)](n)-di-trans,octa-cis-undecaprenyl diphosphate + beta-D-GlcNAc-(1-&gt;4)-Mur2Ac(oyl-L-Ala-gamma-D-Glu-L-Lys-D-Ala-D-Ala)-di-trans,octa-cis-undecaprenyl diphosphate = [GlcNAc-(1-&gt;4)-Mur2Ac(oyl-L-Ala-gamma-D-Glu-L-Lys-D-Ala-D-Ala)](n+1)-di-trans,octa-cis-undecaprenyl diphosphate + di-trans,octa-cis-undecaprenyl diphosphate + H(+)</text>
        <dbReference type="Rhea" id="RHEA:23708"/>
        <dbReference type="Rhea" id="RHEA-COMP:9602"/>
        <dbReference type="Rhea" id="RHEA-COMP:9603"/>
        <dbReference type="ChEBI" id="CHEBI:15378"/>
        <dbReference type="ChEBI" id="CHEBI:58405"/>
        <dbReference type="ChEBI" id="CHEBI:60033"/>
        <dbReference type="ChEBI" id="CHEBI:78435"/>
        <dbReference type="EC" id="2.4.99.28"/>
    </reaction>
</comment>
<evidence type="ECO:0000256" key="23">
    <source>
        <dbReference type="ARBA" id="ARBA00023316"/>
    </source>
</evidence>
<evidence type="ECO:0000256" key="28">
    <source>
        <dbReference type="SAM" id="MobiDB-lite"/>
    </source>
</evidence>
<dbReference type="GO" id="GO:0071555">
    <property type="term" value="P:cell wall organization"/>
    <property type="evidence" value="ECO:0007669"/>
    <property type="project" value="UniProtKB-KW"/>
</dbReference>
<dbReference type="InterPro" id="IPR023346">
    <property type="entry name" value="Lysozyme-like_dom_sf"/>
</dbReference>
<dbReference type="GO" id="GO:0008658">
    <property type="term" value="F:penicillin binding"/>
    <property type="evidence" value="ECO:0007669"/>
    <property type="project" value="InterPro"/>
</dbReference>
<dbReference type="Proteomes" id="UP000249203">
    <property type="component" value="Unassembled WGS sequence"/>
</dbReference>
<dbReference type="Pfam" id="PF17092">
    <property type="entry name" value="PCB_OB"/>
    <property type="match status" value="1"/>
</dbReference>
<keyword evidence="12" id="KW-0328">Glycosyltransferase</keyword>
<keyword evidence="19 29" id="KW-1133">Transmembrane helix</keyword>
<reference evidence="33 34" key="1">
    <citation type="submission" date="2018-06" db="EMBL/GenBank/DDBJ databases">
        <title>Genomic Encyclopedia of Type Strains, Phase III (KMG-III): the genomes of soil and plant-associated and newly described type strains.</title>
        <authorList>
            <person name="Whitman W."/>
        </authorList>
    </citation>
    <scope>NUCLEOTIDE SEQUENCE [LARGE SCALE GENOMIC DNA]</scope>
    <source>
        <strain evidence="33 34">CGMCC 1.15366</strain>
    </source>
</reference>
<keyword evidence="11" id="KW-0645">Protease</keyword>
<dbReference type="EC" id="3.4.16.4" evidence="6"/>
<keyword evidence="8" id="KW-1003">Cell membrane</keyword>
<dbReference type="GO" id="GO:0006508">
    <property type="term" value="P:proteolysis"/>
    <property type="evidence" value="ECO:0007669"/>
    <property type="project" value="UniProtKB-KW"/>
</dbReference>
<keyword evidence="13" id="KW-0808">Transferase</keyword>
<evidence type="ECO:0000256" key="14">
    <source>
        <dbReference type="ARBA" id="ARBA00022692"/>
    </source>
</evidence>
<dbReference type="GO" id="GO:0009002">
    <property type="term" value="F:serine-type D-Ala-D-Ala carboxypeptidase activity"/>
    <property type="evidence" value="ECO:0007669"/>
    <property type="project" value="UniProtKB-EC"/>
</dbReference>
<evidence type="ECO:0000259" key="31">
    <source>
        <dbReference type="Pfam" id="PF00912"/>
    </source>
</evidence>
<dbReference type="GO" id="GO:0008955">
    <property type="term" value="F:peptidoglycan glycosyltransferase activity"/>
    <property type="evidence" value="ECO:0007669"/>
    <property type="project" value="UniProtKB-EC"/>
</dbReference>
<dbReference type="SUPFAM" id="SSF53955">
    <property type="entry name" value="Lysozyme-like"/>
    <property type="match status" value="1"/>
</dbReference>
<evidence type="ECO:0000256" key="20">
    <source>
        <dbReference type="ARBA" id="ARBA00023136"/>
    </source>
</evidence>
<evidence type="ECO:0000256" key="15">
    <source>
        <dbReference type="ARBA" id="ARBA00022801"/>
    </source>
</evidence>
<dbReference type="Pfam" id="PF00912">
    <property type="entry name" value="Transgly"/>
    <property type="match status" value="1"/>
</dbReference>
<dbReference type="GO" id="GO:0005886">
    <property type="term" value="C:plasma membrane"/>
    <property type="evidence" value="ECO:0007669"/>
    <property type="project" value="UniProtKB-SubCell"/>
</dbReference>
<feature type="transmembrane region" description="Helical" evidence="29">
    <location>
        <begin position="7"/>
        <end position="33"/>
    </location>
</feature>
<protein>
    <recommendedName>
        <fullName evidence="7">Penicillin-binding protein 1A</fullName>
        <ecNumber evidence="25">2.4.99.28</ecNumber>
        <ecNumber evidence="6">3.4.16.4</ecNumber>
    </recommendedName>
</protein>
<accession>A0A327WWS9</accession>
<dbReference type="Gene3D" id="3.40.710.10">
    <property type="entry name" value="DD-peptidase/beta-lactamase superfamily"/>
    <property type="match status" value="2"/>
</dbReference>
<dbReference type="UniPathway" id="UPA00219"/>
<dbReference type="InterPro" id="IPR012338">
    <property type="entry name" value="Beta-lactam/transpept-like"/>
</dbReference>
<evidence type="ECO:0000256" key="2">
    <source>
        <dbReference type="ARBA" id="ARBA00004249"/>
    </source>
</evidence>
<evidence type="ECO:0000256" key="1">
    <source>
        <dbReference type="ARBA" id="ARBA00002624"/>
    </source>
</evidence>
<evidence type="ECO:0000256" key="18">
    <source>
        <dbReference type="ARBA" id="ARBA00022984"/>
    </source>
</evidence>
<feature type="domain" description="Penicillin-binding protein transpeptidase" evidence="30">
    <location>
        <begin position="465"/>
        <end position="749"/>
    </location>
</feature>
<evidence type="ECO:0000256" key="19">
    <source>
        <dbReference type="ARBA" id="ARBA00022989"/>
    </source>
</evidence>
<keyword evidence="14 29" id="KW-0812">Transmembrane</keyword>
<evidence type="ECO:0000256" key="17">
    <source>
        <dbReference type="ARBA" id="ARBA00022968"/>
    </source>
</evidence>
<evidence type="ECO:0000313" key="33">
    <source>
        <dbReference type="EMBL" id="RAJ96380.1"/>
    </source>
</evidence>
<feature type="domain" description="Glycosyl transferase family 51" evidence="31">
    <location>
        <begin position="58"/>
        <end position="233"/>
    </location>
</feature>
<organism evidence="33 34">
    <name type="scientific">Aliidiomarina maris</name>
    <dbReference type="NCBI Taxonomy" id="531312"/>
    <lineage>
        <taxon>Bacteria</taxon>
        <taxon>Pseudomonadati</taxon>
        <taxon>Pseudomonadota</taxon>
        <taxon>Gammaproteobacteria</taxon>
        <taxon>Alteromonadales</taxon>
        <taxon>Idiomarinaceae</taxon>
        <taxon>Aliidiomarina</taxon>
    </lineage>
</organism>
<dbReference type="GO" id="GO:0030288">
    <property type="term" value="C:outer membrane-bounded periplasmic space"/>
    <property type="evidence" value="ECO:0007669"/>
    <property type="project" value="TreeGrafter"/>
</dbReference>
<keyword evidence="22" id="KW-0511">Multifunctional enzyme</keyword>
<evidence type="ECO:0000256" key="3">
    <source>
        <dbReference type="ARBA" id="ARBA00004752"/>
    </source>
</evidence>
<keyword evidence="10" id="KW-0121">Carboxypeptidase</keyword>
<comment type="subcellular location">
    <subcellularLocation>
        <location evidence="2">Cell inner membrane</location>
        <topology evidence="2">Single-pass type II membrane protein</topology>
    </subcellularLocation>
</comment>
<comment type="similarity">
    <text evidence="5">In the N-terminal section; belongs to the glycosyltransferase 51 family.</text>
</comment>
<evidence type="ECO:0000259" key="30">
    <source>
        <dbReference type="Pfam" id="PF00905"/>
    </source>
</evidence>
<evidence type="ECO:0000313" key="34">
    <source>
        <dbReference type="Proteomes" id="UP000249203"/>
    </source>
</evidence>
<dbReference type="PANTHER" id="PTHR32282:SF27">
    <property type="entry name" value="PENICILLIN-BINDING PROTEIN 1A"/>
    <property type="match status" value="1"/>
</dbReference>
<dbReference type="FunFam" id="1.10.3810.10:FF:000003">
    <property type="entry name" value="Penicillin-binding protein 1a"/>
    <property type="match status" value="1"/>
</dbReference>
<evidence type="ECO:0000256" key="21">
    <source>
        <dbReference type="ARBA" id="ARBA00023251"/>
    </source>
</evidence>
<comment type="caution">
    <text evidence="33">The sequence shown here is derived from an EMBL/GenBank/DDBJ whole genome shotgun (WGS) entry which is preliminary data.</text>
</comment>
<dbReference type="GO" id="GO:0046677">
    <property type="term" value="P:response to antibiotic"/>
    <property type="evidence" value="ECO:0007669"/>
    <property type="project" value="UniProtKB-KW"/>
</dbReference>
<feature type="region of interest" description="Disordered" evidence="28">
    <location>
        <begin position="837"/>
        <end position="858"/>
    </location>
</feature>
<gene>
    <name evidence="33" type="ORF">B0I24_10961</name>
</gene>
<evidence type="ECO:0000256" key="10">
    <source>
        <dbReference type="ARBA" id="ARBA00022645"/>
    </source>
</evidence>
<dbReference type="InterPro" id="IPR031376">
    <property type="entry name" value="PCB_OB"/>
</dbReference>